<feature type="binding site" evidence="1">
    <location>
        <position position="99"/>
    </location>
    <ligand>
        <name>Zn(2+)</name>
        <dbReference type="ChEBI" id="CHEBI:29105"/>
    </ligand>
</feature>
<name>A0A9N8VEU1_9GLOM</name>
<dbReference type="SMART" id="SM01388">
    <property type="entry name" value="Mob1_phocein"/>
    <property type="match status" value="1"/>
</dbReference>
<accession>A0A9N8VEU1</accession>
<dbReference type="Proteomes" id="UP000789508">
    <property type="component" value="Unassembled WGS sequence"/>
</dbReference>
<feature type="binding site" evidence="1">
    <location>
        <position position="169"/>
    </location>
    <ligand>
        <name>Zn(2+)</name>
        <dbReference type="ChEBI" id="CHEBI:29105"/>
    </ligand>
</feature>
<dbReference type="InterPro" id="IPR036703">
    <property type="entry name" value="MOB_kinase_act_sf"/>
</dbReference>
<dbReference type="Pfam" id="PF03637">
    <property type="entry name" value="Mob1_phocein"/>
    <property type="match status" value="1"/>
</dbReference>
<dbReference type="Gene3D" id="1.20.140.30">
    <property type="entry name" value="MOB kinase activator"/>
    <property type="match status" value="1"/>
</dbReference>
<feature type="binding site" evidence="1">
    <location>
        <position position="164"/>
    </location>
    <ligand>
        <name>Zn(2+)</name>
        <dbReference type="ChEBI" id="CHEBI:29105"/>
    </ligand>
</feature>
<dbReference type="AlphaFoldDB" id="A0A9N8VEU1"/>
<organism evidence="2 3">
    <name type="scientific">Ambispora leptoticha</name>
    <dbReference type="NCBI Taxonomy" id="144679"/>
    <lineage>
        <taxon>Eukaryota</taxon>
        <taxon>Fungi</taxon>
        <taxon>Fungi incertae sedis</taxon>
        <taxon>Mucoromycota</taxon>
        <taxon>Glomeromycotina</taxon>
        <taxon>Glomeromycetes</taxon>
        <taxon>Archaeosporales</taxon>
        <taxon>Ambisporaceae</taxon>
        <taxon>Ambispora</taxon>
    </lineage>
</organism>
<dbReference type="InterPro" id="IPR005301">
    <property type="entry name" value="MOB_kinase_act_fam"/>
</dbReference>
<comment type="caution">
    <text evidence="2">The sequence shown here is derived from an EMBL/GenBank/DDBJ whole genome shotgun (WGS) entry which is preliminary data.</text>
</comment>
<evidence type="ECO:0000313" key="3">
    <source>
        <dbReference type="Proteomes" id="UP000789508"/>
    </source>
</evidence>
<gene>
    <name evidence="2" type="ORF">ALEPTO_LOCUS782</name>
</gene>
<dbReference type="SUPFAM" id="SSF101152">
    <property type="entry name" value="Mob1/phocein"/>
    <property type="match status" value="1"/>
</dbReference>
<reference evidence="2" key="1">
    <citation type="submission" date="2021-06" db="EMBL/GenBank/DDBJ databases">
        <authorList>
            <person name="Kallberg Y."/>
            <person name="Tangrot J."/>
            <person name="Rosling A."/>
        </authorList>
    </citation>
    <scope>NUCLEOTIDE SEQUENCE</scope>
    <source>
        <strain evidence="2">FL130A</strain>
    </source>
</reference>
<keyword evidence="3" id="KW-1185">Reference proteome</keyword>
<sequence length="221" mass="25492">MIPYHTIKLTSSYIFRYCRRKLGRTKSRGGAKNTSSSRPLFLSPPFVNASLVKGSFKTIVVLPKYVDEDEWLAVNVFEFFNYLNLFYGSVTDFCTTNNCPSMSAGPGKSAKLSAPTYIDYVMTWIQNLLNDEATFPTKAGRDFPSDFRQTVKQIFKQSFRVFAHIYHNHYDKILHLCEEGHFNSLFAHFISFAKEFNLLDKKEMAPLEELIEVMEMNGHFS</sequence>
<proteinExistence type="predicted"/>
<feature type="binding site" evidence="1">
    <location>
        <position position="94"/>
    </location>
    <ligand>
        <name>Zn(2+)</name>
        <dbReference type="ChEBI" id="CHEBI:29105"/>
    </ligand>
</feature>
<dbReference type="OrthoDB" id="8170117at2759"/>
<keyword evidence="1" id="KW-0479">Metal-binding</keyword>
<dbReference type="EMBL" id="CAJVPS010000066">
    <property type="protein sequence ID" value="CAG8447484.1"/>
    <property type="molecule type" value="Genomic_DNA"/>
</dbReference>
<evidence type="ECO:0000256" key="1">
    <source>
        <dbReference type="PIRSR" id="PIRSR605301-1"/>
    </source>
</evidence>
<keyword evidence="1" id="KW-0862">Zinc</keyword>
<dbReference type="PANTHER" id="PTHR22599">
    <property type="entry name" value="MPS ONE BINDER KINASE ACTIVATOR-LIKE MOB"/>
    <property type="match status" value="1"/>
</dbReference>
<evidence type="ECO:0000313" key="2">
    <source>
        <dbReference type="EMBL" id="CAG8447484.1"/>
    </source>
</evidence>
<protein>
    <submittedName>
        <fullName evidence="2">10992_t:CDS:1</fullName>
    </submittedName>
</protein>